<organism evidence="2 3">
    <name type="scientific">Planococcus antarcticus DSM 14505</name>
    <dbReference type="NCBI Taxonomy" id="1185653"/>
    <lineage>
        <taxon>Bacteria</taxon>
        <taxon>Bacillati</taxon>
        <taxon>Bacillota</taxon>
        <taxon>Bacilli</taxon>
        <taxon>Bacillales</taxon>
        <taxon>Caryophanaceae</taxon>
        <taxon>Planococcus</taxon>
    </lineage>
</organism>
<dbReference type="Proteomes" id="UP000092661">
    <property type="component" value="Chromosome"/>
</dbReference>
<protein>
    <submittedName>
        <fullName evidence="2">Uncharacterized protein</fullName>
    </submittedName>
</protein>
<keyword evidence="3" id="KW-1185">Reference proteome</keyword>
<name>A0ABN4RII1_9BACL</name>
<keyword evidence="1" id="KW-1133">Transmembrane helix</keyword>
<keyword evidence="1" id="KW-0472">Membrane</keyword>
<evidence type="ECO:0000256" key="1">
    <source>
        <dbReference type="SAM" id="Phobius"/>
    </source>
</evidence>
<dbReference type="EMBL" id="CP016534">
    <property type="protein sequence ID" value="ANU11819.1"/>
    <property type="molecule type" value="Genomic_DNA"/>
</dbReference>
<gene>
    <name evidence="2" type="ORF">BBH88_16955</name>
</gene>
<accession>A0ABN4RII1</accession>
<evidence type="ECO:0000313" key="2">
    <source>
        <dbReference type="EMBL" id="ANU11819.1"/>
    </source>
</evidence>
<proteinExistence type="predicted"/>
<feature type="transmembrane region" description="Helical" evidence="1">
    <location>
        <begin position="16"/>
        <end position="35"/>
    </location>
</feature>
<evidence type="ECO:0000313" key="3">
    <source>
        <dbReference type="Proteomes" id="UP000092661"/>
    </source>
</evidence>
<sequence length="59" mass="6964">MALLSKWFKRKESSLFVKYLVVSILLFFLIVFVNLNKQIDTLIKHSEQASGFLKEMQDK</sequence>
<keyword evidence="1" id="KW-0812">Transmembrane</keyword>
<reference evidence="2" key="1">
    <citation type="submission" date="2016-10" db="EMBL/GenBank/DDBJ databases">
        <authorList>
            <person name="See-Too W.S."/>
        </authorList>
    </citation>
    <scope>NUCLEOTIDE SEQUENCE</scope>
    <source>
        <strain evidence="2">DSM 14505</strain>
    </source>
</reference>